<protein>
    <submittedName>
        <fullName evidence="4">Uncharacterized protein</fullName>
    </submittedName>
</protein>
<evidence type="ECO:0000256" key="2">
    <source>
        <dbReference type="ARBA" id="ARBA00011073"/>
    </source>
</evidence>
<evidence type="ECO:0000256" key="1">
    <source>
        <dbReference type="ARBA" id="ARBA00004613"/>
    </source>
</evidence>
<reference evidence="4" key="1">
    <citation type="submission" date="2018-02" db="EMBL/GenBank/DDBJ databases">
        <authorList>
            <person name="Cohen D.B."/>
            <person name="Kent A.D."/>
        </authorList>
    </citation>
    <scope>NUCLEOTIDE SEQUENCE</scope>
</reference>
<proteinExistence type="inferred from homology"/>
<organism evidence="4">
    <name type="scientific">Fagus sylvatica</name>
    <name type="common">Beechnut</name>
    <dbReference type="NCBI Taxonomy" id="28930"/>
    <lineage>
        <taxon>Eukaryota</taxon>
        <taxon>Viridiplantae</taxon>
        <taxon>Streptophyta</taxon>
        <taxon>Embryophyta</taxon>
        <taxon>Tracheophyta</taxon>
        <taxon>Spermatophyta</taxon>
        <taxon>Magnoliopsida</taxon>
        <taxon>eudicotyledons</taxon>
        <taxon>Gunneridae</taxon>
        <taxon>Pentapetalae</taxon>
        <taxon>rosids</taxon>
        <taxon>fabids</taxon>
        <taxon>Fagales</taxon>
        <taxon>Fagaceae</taxon>
        <taxon>Fagus</taxon>
    </lineage>
</organism>
<accession>A0A2N9HAG6</accession>
<keyword evidence="3" id="KW-0732">Signal</keyword>
<comment type="subcellular location">
    <subcellularLocation>
        <location evidence="1">Secreted</location>
    </subcellularLocation>
</comment>
<dbReference type="SUPFAM" id="SSF52743">
    <property type="entry name" value="Subtilisin-like"/>
    <property type="match status" value="1"/>
</dbReference>
<dbReference type="InterPro" id="IPR045051">
    <property type="entry name" value="SBT"/>
</dbReference>
<dbReference type="GO" id="GO:0006508">
    <property type="term" value="P:proteolysis"/>
    <property type="evidence" value="ECO:0007669"/>
    <property type="project" value="InterPro"/>
</dbReference>
<dbReference type="InterPro" id="IPR036852">
    <property type="entry name" value="Peptidase_S8/S53_dom_sf"/>
</dbReference>
<dbReference type="GO" id="GO:0005576">
    <property type="term" value="C:extracellular region"/>
    <property type="evidence" value="ECO:0007669"/>
    <property type="project" value="UniProtKB-SubCell"/>
</dbReference>
<evidence type="ECO:0000256" key="3">
    <source>
        <dbReference type="ARBA" id="ARBA00022729"/>
    </source>
</evidence>
<sequence>MMATAHTLSTAGGNFVPGASVFGHGNGTAKGGSPEAKVATYNYKVCWPPIYGFQCYDADIKAAFDTAVSDGVDVLQTLWVGYLLNILKMQFK</sequence>
<dbReference type="PANTHER" id="PTHR10795">
    <property type="entry name" value="PROPROTEIN CONVERTASE SUBTILISIN/KEXIN"/>
    <property type="match status" value="1"/>
</dbReference>
<gene>
    <name evidence="4" type="ORF">FSB_LOCUS36750</name>
</gene>
<dbReference type="GO" id="GO:0004252">
    <property type="term" value="F:serine-type endopeptidase activity"/>
    <property type="evidence" value="ECO:0007669"/>
    <property type="project" value="InterPro"/>
</dbReference>
<comment type="similarity">
    <text evidence="2">Belongs to the peptidase S8 family.</text>
</comment>
<evidence type="ECO:0000313" key="4">
    <source>
        <dbReference type="EMBL" id="SPD08868.1"/>
    </source>
</evidence>
<name>A0A2N9HAG6_FAGSY</name>
<dbReference type="Gene3D" id="3.40.50.200">
    <property type="entry name" value="Peptidase S8/S53 domain"/>
    <property type="match status" value="1"/>
</dbReference>
<dbReference type="EMBL" id="OIVN01003112">
    <property type="protein sequence ID" value="SPD08868.1"/>
    <property type="molecule type" value="Genomic_DNA"/>
</dbReference>
<dbReference type="AlphaFoldDB" id="A0A2N9HAG6"/>